<organism evidence="2 3">
    <name type="scientific">Fusobacterium periodonticum 2_1_31</name>
    <dbReference type="NCBI Taxonomy" id="469599"/>
    <lineage>
        <taxon>Bacteria</taxon>
        <taxon>Fusobacteriati</taxon>
        <taxon>Fusobacteriota</taxon>
        <taxon>Fusobacteriia</taxon>
        <taxon>Fusobacteriales</taxon>
        <taxon>Fusobacteriaceae</taxon>
        <taxon>Fusobacterium</taxon>
    </lineage>
</organism>
<dbReference type="EMBL" id="ACDC03000059">
    <property type="protein sequence ID" value="KGE61590.1"/>
    <property type="molecule type" value="Genomic_DNA"/>
</dbReference>
<dbReference type="Proteomes" id="UP000003301">
    <property type="component" value="Unassembled WGS sequence"/>
</dbReference>
<name>A0ABR4WI34_9FUSO</name>
<evidence type="ECO:0000313" key="3">
    <source>
        <dbReference type="Proteomes" id="UP000003301"/>
    </source>
</evidence>
<protein>
    <recommendedName>
        <fullName evidence="1">Phage tail fibre protein N-terminal domain-containing protein</fullName>
    </recommendedName>
</protein>
<dbReference type="RefSeq" id="WP_008793816.1">
    <property type="nucleotide sequence ID" value="NZ_KN173681.1"/>
</dbReference>
<comment type="caution">
    <text evidence="2">The sequence shown here is derived from an EMBL/GenBank/DDBJ whole genome shotgun (WGS) entry which is preliminary data.</text>
</comment>
<reference evidence="2" key="1">
    <citation type="submission" date="2013-05" db="EMBL/GenBank/DDBJ databases">
        <title>The Genome Sequence of Fusobacterium sp. 2_1_31.</title>
        <authorList>
            <consortium name="The Broad Institute Genomics Platform"/>
            <person name="Earl A."/>
            <person name="Ward D."/>
            <person name="Feldgarden M."/>
            <person name="Gevers D."/>
            <person name="Ambrose C."/>
            <person name="Strauss J."/>
            <person name="Allen-Vercoe E."/>
            <person name="Walker B."/>
            <person name="Young S."/>
            <person name="Zeng Q."/>
            <person name="Gargeya S."/>
            <person name="Fitzgerald M."/>
            <person name="Haas B."/>
            <person name="Abouelleil A."/>
            <person name="Allen A.W."/>
            <person name="Alvarado L."/>
            <person name="Arachchi H.M."/>
            <person name="Berlin A.M."/>
            <person name="Chapman S.B."/>
            <person name="Gainer-Dewar J."/>
            <person name="Goldberg J."/>
            <person name="Griggs A."/>
            <person name="Gujja S."/>
            <person name="Hansen M."/>
            <person name="Howarth C."/>
            <person name="Imamovic A."/>
            <person name="Ireland A."/>
            <person name="Larimer J."/>
            <person name="McCowan C."/>
            <person name="Murphy C."/>
            <person name="Pearson M."/>
            <person name="Poon T.W."/>
            <person name="Priest M."/>
            <person name="Roberts A."/>
            <person name="Saif S."/>
            <person name="Shea T."/>
            <person name="Sisk P."/>
            <person name="Sykes S."/>
            <person name="Wortman J."/>
            <person name="Nusbaum C."/>
            <person name="Birren B."/>
        </authorList>
    </citation>
    <scope>NUCLEOTIDE SEQUENCE [LARGE SCALE GENOMIC DNA]</scope>
    <source>
        <strain evidence="2">2_1_31</strain>
    </source>
</reference>
<gene>
    <name evidence="2" type="ORF">FSAG_002220</name>
</gene>
<keyword evidence="3" id="KW-1185">Reference proteome</keyword>
<dbReference type="InterPro" id="IPR022225">
    <property type="entry name" value="Phage_tail_fibre_N"/>
</dbReference>
<evidence type="ECO:0000259" key="1">
    <source>
        <dbReference type="Pfam" id="PF12571"/>
    </source>
</evidence>
<proteinExistence type="predicted"/>
<feature type="domain" description="Phage tail fibre protein N-terminal" evidence="1">
    <location>
        <begin position="6"/>
        <end position="94"/>
    </location>
</feature>
<evidence type="ECO:0000313" key="2">
    <source>
        <dbReference type="EMBL" id="KGE61590.1"/>
    </source>
</evidence>
<accession>A0ABR4WI34</accession>
<sequence length="337" mass="38349">MKFNGITKKGREYLAKIQAENKPINFAKIKIGDGRLDNYDNPAELEHLINQKVEKGILTLNQEHDTVILTTNIDNVSLRTGYYPREIGVFVNDNGQEIMYYYMNDGDETSWIPPETDGPFKIELKLNLIASNAQSIVVEGVGKDLFITKEFLETNYTQKGGYTGTAQEIDDRVVSALGKEDGKFPLTEAVKGNVYYFPGNKKFYICKEAQNRRVSVPDGNFEELSIWENRKRLENFSKLEGERLYVPNATFIKIYKIAGMVTLIVDSGTAFFNKANTPIFNIPEKYRPNETLYFSASYRNSTKSNTFFLYANGNLIKSEADDNLGAYYFTISYPAKN</sequence>
<dbReference type="Pfam" id="PF12571">
    <property type="entry name" value="Phage_tail_fib"/>
    <property type="match status" value="1"/>
</dbReference>